<organism evidence="1">
    <name type="scientific">uncultured Segetibacter sp</name>
    <dbReference type="NCBI Taxonomy" id="481133"/>
    <lineage>
        <taxon>Bacteria</taxon>
        <taxon>Pseudomonadati</taxon>
        <taxon>Bacteroidota</taxon>
        <taxon>Chitinophagia</taxon>
        <taxon>Chitinophagales</taxon>
        <taxon>Chitinophagaceae</taxon>
        <taxon>Segetibacter</taxon>
        <taxon>environmental samples</taxon>
    </lineage>
</organism>
<name>A0A6J4RID8_9BACT</name>
<dbReference type="AlphaFoldDB" id="A0A6J4RID8"/>
<dbReference type="Gene3D" id="1.10.10.10">
    <property type="entry name" value="Winged helix-like DNA-binding domain superfamily/Winged helix DNA-binding domain"/>
    <property type="match status" value="1"/>
</dbReference>
<dbReference type="InterPro" id="IPR036388">
    <property type="entry name" value="WH-like_DNA-bd_sf"/>
</dbReference>
<dbReference type="InterPro" id="IPR009057">
    <property type="entry name" value="Homeodomain-like_sf"/>
</dbReference>
<proteinExistence type="predicted"/>
<dbReference type="PANTHER" id="PTHR34849:SF3">
    <property type="entry name" value="SSR2962 PROTEIN"/>
    <property type="match status" value="1"/>
</dbReference>
<dbReference type="EMBL" id="CADCVN010000176">
    <property type="protein sequence ID" value="CAA9471883.1"/>
    <property type="molecule type" value="Genomic_DNA"/>
</dbReference>
<gene>
    <name evidence="1" type="ORF">AVDCRST_MAG96-466</name>
</gene>
<dbReference type="Pfam" id="PF04255">
    <property type="entry name" value="DUF433"/>
    <property type="match status" value="1"/>
</dbReference>
<dbReference type="PANTHER" id="PTHR34849">
    <property type="entry name" value="SSL5025 PROTEIN"/>
    <property type="match status" value="1"/>
</dbReference>
<accession>A0A6J4RID8</accession>
<reference evidence="1" key="1">
    <citation type="submission" date="2020-02" db="EMBL/GenBank/DDBJ databases">
        <authorList>
            <person name="Meier V. D."/>
        </authorList>
    </citation>
    <scope>NUCLEOTIDE SEQUENCE</scope>
    <source>
        <strain evidence="1">AVDCRST_MAG96</strain>
    </source>
</reference>
<sequence length="81" mass="9230">MEYQLYKNIITHPDICNGKAVIRNTRITVQTIMEFVLAGESDEQILKSYPRLSAEDILTCKEFVSLILEKPTFVKPIKSVG</sequence>
<evidence type="ECO:0000313" key="1">
    <source>
        <dbReference type="EMBL" id="CAA9471883.1"/>
    </source>
</evidence>
<protein>
    <recommendedName>
        <fullName evidence="2">DUF433 domain-containing protein</fullName>
    </recommendedName>
</protein>
<dbReference type="InterPro" id="IPR007367">
    <property type="entry name" value="DUF433"/>
</dbReference>
<evidence type="ECO:0008006" key="2">
    <source>
        <dbReference type="Google" id="ProtNLM"/>
    </source>
</evidence>
<dbReference type="SUPFAM" id="SSF46689">
    <property type="entry name" value="Homeodomain-like"/>
    <property type="match status" value="1"/>
</dbReference>